<dbReference type="EMBL" id="JARQZJ010000033">
    <property type="protein sequence ID" value="KAK9875470.1"/>
    <property type="molecule type" value="Genomic_DNA"/>
</dbReference>
<dbReference type="PANTHER" id="PTHR43142:SF1">
    <property type="entry name" value="CARBOXYLIC ESTER HYDROLASE"/>
    <property type="match status" value="1"/>
</dbReference>
<evidence type="ECO:0000313" key="7">
    <source>
        <dbReference type="Proteomes" id="UP001431783"/>
    </source>
</evidence>
<sequence>MIKVSPNSYSCNCSSFVVWFTQRKTCFITQGSLVTGSFSINGCPSRRISQRYVIGTPTKNGFSNVKLPENLNDEYFRKEREKRSKKEEGDILQSKKMGYDKILAEFQRFFAPVVEKPSKNAFISEEPEHILKSGNYNKVPIIIATNSNEAAFHRGMRIGEGSRWSFDCKLEIPVDLRKKLSEKEESEVVEKIYNFYKLPAEVSEEKSFRKNEPLQKYFSCSFSLDLSPVHVSGNKVRYRFHEKDVDENCLLRGFRKDFWELPWRRIELFIWYLSFRQMEPNSSEENTMKRLVKLWTNFAKHNNPTPENNEDDSGISWIPIEQNKHHYLDIADELTMKMNLFSERNKFWNDIYNEYSKKLN</sequence>
<dbReference type="GO" id="GO:0052689">
    <property type="term" value="F:carboxylic ester hydrolase activity"/>
    <property type="evidence" value="ECO:0007669"/>
    <property type="project" value="UniProtKB-KW"/>
</dbReference>
<evidence type="ECO:0000256" key="3">
    <source>
        <dbReference type="ARBA" id="ARBA00022801"/>
    </source>
</evidence>
<dbReference type="GO" id="GO:0005840">
    <property type="term" value="C:ribosome"/>
    <property type="evidence" value="ECO:0007669"/>
    <property type="project" value="InterPro"/>
</dbReference>
<dbReference type="InterPro" id="IPR008991">
    <property type="entry name" value="Translation_prot_SH3-like_sf"/>
</dbReference>
<dbReference type="Gene3D" id="3.40.50.1820">
    <property type="entry name" value="alpha/beta hydrolase"/>
    <property type="match status" value="1"/>
</dbReference>
<reference evidence="6 7" key="1">
    <citation type="submission" date="2023-03" db="EMBL/GenBank/DDBJ databases">
        <title>Genome insight into feeding habits of ladybird beetles.</title>
        <authorList>
            <person name="Li H.-S."/>
            <person name="Huang Y.-H."/>
            <person name="Pang H."/>
        </authorList>
    </citation>
    <scope>NUCLEOTIDE SEQUENCE [LARGE SCALE GENOMIC DNA]</scope>
    <source>
        <strain evidence="6">SYSU_2023b</strain>
        <tissue evidence="6">Whole body</tissue>
    </source>
</reference>
<evidence type="ECO:0000259" key="5">
    <source>
        <dbReference type="Pfam" id="PF00135"/>
    </source>
</evidence>
<protein>
    <recommendedName>
        <fullName evidence="5">Carboxylesterase type B domain-containing protein</fullName>
    </recommendedName>
</protein>
<proteinExistence type="inferred from homology"/>
<keyword evidence="7" id="KW-1185">Reference proteome</keyword>
<keyword evidence="4" id="KW-0325">Glycoprotein</keyword>
<dbReference type="GO" id="GO:0006412">
    <property type="term" value="P:translation"/>
    <property type="evidence" value="ECO:0007669"/>
    <property type="project" value="InterPro"/>
</dbReference>
<feature type="domain" description="Carboxylesterase type B" evidence="5">
    <location>
        <begin position="87"/>
        <end position="348"/>
    </location>
</feature>
<evidence type="ECO:0000313" key="6">
    <source>
        <dbReference type="EMBL" id="KAK9875470.1"/>
    </source>
</evidence>
<evidence type="ECO:0000256" key="4">
    <source>
        <dbReference type="ARBA" id="ARBA00023180"/>
    </source>
</evidence>
<dbReference type="InterPro" id="IPR029058">
    <property type="entry name" value="AB_hydrolase_fold"/>
</dbReference>
<dbReference type="SUPFAM" id="SSF50104">
    <property type="entry name" value="Translation proteins SH3-like domain"/>
    <property type="match status" value="1"/>
</dbReference>
<dbReference type="PANTHER" id="PTHR43142">
    <property type="entry name" value="CARBOXYLIC ESTER HYDROLASE"/>
    <property type="match status" value="1"/>
</dbReference>
<organism evidence="6 7">
    <name type="scientific">Henosepilachna vigintioctopunctata</name>
    <dbReference type="NCBI Taxonomy" id="420089"/>
    <lineage>
        <taxon>Eukaryota</taxon>
        <taxon>Metazoa</taxon>
        <taxon>Ecdysozoa</taxon>
        <taxon>Arthropoda</taxon>
        <taxon>Hexapoda</taxon>
        <taxon>Insecta</taxon>
        <taxon>Pterygota</taxon>
        <taxon>Neoptera</taxon>
        <taxon>Endopterygota</taxon>
        <taxon>Coleoptera</taxon>
        <taxon>Polyphaga</taxon>
        <taxon>Cucujiformia</taxon>
        <taxon>Coccinelloidea</taxon>
        <taxon>Coccinellidae</taxon>
        <taxon>Epilachninae</taxon>
        <taxon>Epilachnini</taxon>
        <taxon>Henosepilachna</taxon>
    </lineage>
</organism>
<keyword evidence="2" id="KW-0719">Serine esterase</keyword>
<dbReference type="AlphaFoldDB" id="A0AAW1TYW7"/>
<dbReference type="Proteomes" id="UP001431783">
    <property type="component" value="Unassembled WGS sequence"/>
</dbReference>
<comment type="similarity">
    <text evidence="1">Belongs to the type-B carboxylesterase/lipase family.</text>
</comment>
<dbReference type="Pfam" id="PF00135">
    <property type="entry name" value="COesterase"/>
    <property type="match status" value="1"/>
</dbReference>
<dbReference type="InterPro" id="IPR002018">
    <property type="entry name" value="CarbesteraseB"/>
</dbReference>
<evidence type="ECO:0000256" key="2">
    <source>
        <dbReference type="ARBA" id="ARBA00022487"/>
    </source>
</evidence>
<comment type="caution">
    <text evidence="6">The sequence shown here is derived from an EMBL/GenBank/DDBJ whole genome shotgun (WGS) entry which is preliminary data.</text>
</comment>
<dbReference type="SUPFAM" id="SSF53474">
    <property type="entry name" value="alpha/beta-Hydrolases"/>
    <property type="match status" value="1"/>
</dbReference>
<accession>A0AAW1TYW7</accession>
<evidence type="ECO:0000256" key="1">
    <source>
        <dbReference type="ARBA" id="ARBA00005964"/>
    </source>
</evidence>
<dbReference type="GO" id="GO:0003735">
    <property type="term" value="F:structural constituent of ribosome"/>
    <property type="evidence" value="ECO:0007669"/>
    <property type="project" value="InterPro"/>
</dbReference>
<keyword evidence="3" id="KW-0378">Hydrolase</keyword>
<name>A0AAW1TYW7_9CUCU</name>
<gene>
    <name evidence="6" type="ORF">WA026_007862</name>
</gene>